<dbReference type="Gene3D" id="1.25.40.10">
    <property type="entry name" value="Tetratricopeptide repeat domain"/>
    <property type="match status" value="1"/>
</dbReference>
<dbReference type="Gene3D" id="1.10.510.10">
    <property type="entry name" value="Transferase(Phosphotransferase) domain 1"/>
    <property type="match status" value="1"/>
</dbReference>
<accession>A0A9N9HN29</accession>
<dbReference type="InterPro" id="IPR011009">
    <property type="entry name" value="Kinase-like_dom_sf"/>
</dbReference>
<sequence length="343" mass="39668">MENWIDNFEQYSNTFPTYHFEELETDAIIKQSINEIILVHEYAFDGTLCQYVKQNFNKINWNDKLRLAKQIISAVKCLHENDLIHLNLNENNDLPMSEMEISNSTELLNYYTNLHNKTTKELMLISSIIKILSENSMINDQNDLLNLTSSLSTLNIVETIPISLVNASNQNHIDIQFLYDLNKLFITQFNIQGATKNSVGSVICCLKKHIVEHNKNSEDILEHYNNYKFKYYFTSIIGFFYEYGIGTIVDYHKAFDMYRQATENFNTSTKVDNLLKENQIIGLISLGLLYIYGKGVIADQRKGLYSFLKSTAKGSISGKYYIGQCYDNGYGVIKRNNLRNYGI</sequence>
<dbReference type="OrthoDB" id="2428957at2759"/>
<dbReference type="EMBL" id="CAJVQA010010491">
    <property type="protein sequence ID" value="CAG8697366.1"/>
    <property type="molecule type" value="Genomic_DNA"/>
</dbReference>
<dbReference type="SMART" id="SM00671">
    <property type="entry name" value="SEL1"/>
    <property type="match status" value="2"/>
</dbReference>
<dbReference type="AlphaFoldDB" id="A0A9N9HN29"/>
<evidence type="ECO:0000313" key="3">
    <source>
        <dbReference type="Proteomes" id="UP000789759"/>
    </source>
</evidence>
<dbReference type="InterPro" id="IPR006597">
    <property type="entry name" value="Sel1-like"/>
</dbReference>
<reference evidence="2" key="1">
    <citation type="submission" date="2021-06" db="EMBL/GenBank/DDBJ databases">
        <authorList>
            <person name="Kallberg Y."/>
            <person name="Tangrot J."/>
            <person name="Rosling A."/>
        </authorList>
    </citation>
    <scope>NUCLEOTIDE SEQUENCE</scope>
    <source>
        <strain evidence="2">FL966</strain>
    </source>
</reference>
<dbReference type="SUPFAM" id="SSF81901">
    <property type="entry name" value="HCP-like"/>
    <property type="match status" value="1"/>
</dbReference>
<proteinExistence type="predicted"/>
<organism evidence="2 3">
    <name type="scientific">Cetraspora pellucida</name>
    <dbReference type="NCBI Taxonomy" id="1433469"/>
    <lineage>
        <taxon>Eukaryota</taxon>
        <taxon>Fungi</taxon>
        <taxon>Fungi incertae sedis</taxon>
        <taxon>Mucoromycota</taxon>
        <taxon>Glomeromycotina</taxon>
        <taxon>Glomeromycetes</taxon>
        <taxon>Diversisporales</taxon>
        <taxon>Gigasporaceae</taxon>
        <taxon>Cetraspora</taxon>
    </lineage>
</organism>
<comment type="caution">
    <text evidence="2">The sequence shown here is derived from an EMBL/GenBank/DDBJ whole genome shotgun (WGS) entry which is preliminary data.</text>
</comment>
<dbReference type="Pfam" id="PF08238">
    <property type="entry name" value="Sel1"/>
    <property type="match status" value="3"/>
</dbReference>
<keyword evidence="3" id="KW-1185">Reference proteome</keyword>
<dbReference type="InterPro" id="IPR011990">
    <property type="entry name" value="TPR-like_helical_dom_sf"/>
</dbReference>
<feature type="domain" description="Serine-threonine/tyrosine-protein kinase catalytic" evidence="1">
    <location>
        <begin position="34"/>
        <end position="92"/>
    </location>
</feature>
<dbReference type="Proteomes" id="UP000789759">
    <property type="component" value="Unassembled WGS sequence"/>
</dbReference>
<dbReference type="GO" id="GO:0004672">
    <property type="term" value="F:protein kinase activity"/>
    <property type="evidence" value="ECO:0007669"/>
    <property type="project" value="InterPro"/>
</dbReference>
<evidence type="ECO:0000313" key="2">
    <source>
        <dbReference type="EMBL" id="CAG8697366.1"/>
    </source>
</evidence>
<name>A0A9N9HN29_9GLOM</name>
<dbReference type="SUPFAM" id="SSF56112">
    <property type="entry name" value="Protein kinase-like (PK-like)"/>
    <property type="match status" value="1"/>
</dbReference>
<gene>
    <name evidence="2" type="ORF">CPELLU_LOCUS11636</name>
</gene>
<dbReference type="InterPro" id="IPR001245">
    <property type="entry name" value="Ser-Thr/Tyr_kinase_cat_dom"/>
</dbReference>
<protein>
    <submittedName>
        <fullName evidence="2">12683_t:CDS:1</fullName>
    </submittedName>
</protein>
<dbReference type="Pfam" id="PF07714">
    <property type="entry name" value="PK_Tyr_Ser-Thr"/>
    <property type="match status" value="1"/>
</dbReference>
<evidence type="ECO:0000259" key="1">
    <source>
        <dbReference type="Pfam" id="PF07714"/>
    </source>
</evidence>